<keyword evidence="8" id="KW-0496">Mitochondrion</keyword>
<dbReference type="GO" id="GO:0003723">
    <property type="term" value="F:RNA binding"/>
    <property type="evidence" value="ECO:0007669"/>
    <property type="project" value="UniProtKB-UniRule"/>
</dbReference>
<dbReference type="OMA" id="MVNNFGD"/>
<dbReference type="PROSITE" id="PS51686">
    <property type="entry name" value="SAM_MT_RSMB_NOP"/>
    <property type="match status" value="1"/>
</dbReference>
<keyword evidence="2" id="KW-0698">rRNA processing</keyword>
<name>A0A7R8YPC9_HERIL</name>
<dbReference type="GO" id="GO:0008173">
    <property type="term" value="F:RNA methyltransferase activity"/>
    <property type="evidence" value="ECO:0007669"/>
    <property type="project" value="InterPro"/>
</dbReference>
<reference evidence="13 14" key="1">
    <citation type="submission" date="2020-11" db="EMBL/GenBank/DDBJ databases">
        <authorList>
            <person name="Wallbank WR R."/>
            <person name="Pardo Diaz C."/>
            <person name="Kozak K."/>
            <person name="Martin S."/>
            <person name="Jiggins C."/>
            <person name="Moest M."/>
            <person name="Warren A I."/>
            <person name="Generalovic N T."/>
            <person name="Byers J.R.P. K."/>
            <person name="Montejo-Kovacevich G."/>
            <person name="Yen C E."/>
        </authorList>
    </citation>
    <scope>NUCLEOTIDE SEQUENCE [LARGE SCALE GENOMIC DNA]</scope>
</reference>
<dbReference type="OrthoDB" id="8020218at2759"/>
<keyword evidence="14" id="KW-1185">Reference proteome</keyword>
<dbReference type="CDD" id="cd02440">
    <property type="entry name" value="AdoMet_MTases"/>
    <property type="match status" value="1"/>
</dbReference>
<feature type="active site" description="Nucleophile" evidence="11">
    <location>
        <position position="426"/>
    </location>
</feature>
<evidence type="ECO:0000256" key="1">
    <source>
        <dbReference type="ARBA" id="ARBA00004173"/>
    </source>
</evidence>
<protein>
    <recommendedName>
        <fullName evidence="9">NOL1/NOP2/Sun domain family member 4</fullName>
    </recommendedName>
</protein>
<dbReference type="Proteomes" id="UP000594454">
    <property type="component" value="Chromosome 1"/>
</dbReference>
<dbReference type="Pfam" id="PF01189">
    <property type="entry name" value="Methyltr_RsmB-F"/>
    <property type="match status" value="1"/>
</dbReference>
<dbReference type="Gene3D" id="6.20.240.40">
    <property type="match status" value="1"/>
</dbReference>
<dbReference type="GO" id="GO:0031167">
    <property type="term" value="P:rRNA methylation"/>
    <property type="evidence" value="ECO:0007669"/>
    <property type="project" value="TreeGrafter"/>
</dbReference>
<feature type="domain" description="SAM-dependent MTase RsmB/NOP-type" evidence="12">
    <location>
        <begin position="193"/>
        <end position="501"/>
    </location>
</feature>
<keyword evidence="6 11" id="KW-0694">RNA-binding</keyword>
<keyword evidence="4 11" id="KW-0808">Transferase</keyword>
<dbReference type="InterPro" id="IPR049560">
    <property type="entry name" value="MeTrfase_RsmB-F_NOP2_cat"/>
</dbReference>
<evidence type="ECO:0000256" key="7">
    <source>
        <dbReference type="ARBA" id="ARBA00022946"/>
    </source>
</evidence>
<evidence type="ECO:0000256" key="9">
    <source>
        <dbReference type="ARBA" id="ARBA00042050"/>
    </source>
</evidence>
<dbReference type="PRINTS" id="PR02008">
    <property type="entry name" value="RCMTFAMILY"/>
</dbReference>
<evidence type="ECO:0000256" key="8">
    <source>
        <dbReference type="ARBA" id="ARBA00023128"/>
    </source>
</evidence>
<evidence type="ECO:0000256" key="2">
    <source>
        <dbReference type="ARBA" id="ARBA00022552"/>
    </source>
</evidence>
<dbReference type="EMBL" id="LR899009">
    <property type="protein sequence ID" value="CAD7080191.1"/>
    <property type="molecule type" value="Genomic_DNA"/>
</dbReference>
<dbReference type="FunFam" id="3.40.50.150:FF:000055">
    <property type="entry name" value="5-methylcytosine rRNA methyltransferase NSUN4"/>
    <property type="match status" value="1"/>
</dbReference>
<dbReference type="InterPro" id="IPR023267">
    <property type="entry name" value="RCMT"/>
</dbReference>
<evidence type="ECO:0000256" key="10">
    <source>
        <dbReference type="ARBA" id="ARBA00049302"/>
    </source>
</evidence>
<feature type="binding site" evidence="11">
    <location>
        <position position="371"/>
    </location>
    <ligand>
        <name>S-adenosyl-L-methionine</name>
        <dbReference type="ChEBI" id="CHEBI:59789"/>
    </ligand>
</feature>
<dbReference type="FunCoup" id="A0A7R8YPC9">
    <property type="interactions" value="357"/>
</dbReference>
<dbReference type="Gene3D" id="3.40.50.150">
    <property type="entry name" value="Vaccinia Virus protein VP39"/>
    <property type="match status" value="1"/>
</dbReference>
<feature type="binding site" evidence="11">
    <location>
        <begin position="297"/>
        <end position="303"/>
    </location>
    <ligand>
        <name>S-adenosyl-L-methionine</name>
        <dbReference type="ChEBI" id="CHEBI:59789"/>
    </ligand>
</feature>
<accession>A0A7R8YPC9</accession>
<dbReference type="GO" id="GO:0005762">
    <property type="term" value="C:mitochondrial large ribosomal subunit"/>
    <property type="evidence" value="ECO:0007669"/>
    <property type="project" value="TreeGrafter"/>
</dbReference>
<keyword evidence="5 11" id="KW-0949">S-adenosyl-L-methionine</keyword>
<evidence type="ECO:0000256" key="4">
    <source>
        <dbReference type="ARBA" id="ARBA00022679"/>
    </source>
</evidence>
<dbReference type="InterPro" id="IPR001678">
    <property type="entry name" value="MeTrfase_RsmB-F_NOP2_dom"/>
</dbReference>
<sequence>MLRQRSIFYLPRRFKHKKDHWSVVEKKKHPVDRALSNFDDFYGSVFGNRWRGIRAALLTEHKYIALVNNFGDTEKTCEELELEGAINVRLLYNITKERLPNGPSREVPELGKGSVDTKLRGFIRQQEEQEIASIYPKSAEEVAPSLAEIQFRDEHQTQNIAQAGEHVDPKKSLTETIKEDSEIDLQRIVDPEYGSGALHDFVPANRIKGMEDWIPESEHYKYYSNTTDFPLAIEPEEEFIFPENLQLYSYEKGNCSLFAKPKKSQTGVLTHFLMDGASVLPALLLDVKYGERVLDACAAPGGKSLLMLQTLHPDIVICNDIQESRTNRIKRIMDQYLFDYEEKWHGKRILITQGDARVLEDYELYDKILVDVPCTTDRHSLMENDNNIFKPSRVKERLRLPEMQSAILTNCLRLLKPGGSLMYSTCSLSPIQNDGVVHMSLQKVFSEYGITTTVKDLSRQMKCFGHLFRFENPKNLKYGQMVLPYLPANFGPMYFCKITRNE</sequence>
<dbReference type="PANTHER" id="PTHR22808">
    <property type="entry name" value="NCL1 YEAST -RELATED NOL1/NOP2/FMU SUN DOMAIN-CONTAINING"/>
    <property type="match status" value="1"/>
</dbReference>
<keyword evidence="3 11" id="KW-0489">Methyltransferase</keyword>
<comment type="subcellular location">
    <subcellularLocation>
        <location evidence="1">Mitochondrion</location>
    </subcellularLocation>
</comment>
<feature type="binding site" evidence="11">
    <location>
        <position position="320"/>
    </location>
    <ligand>
        <name>S-adenosyl-L-methionine</name>
        <dbReference type="ChEBI" id="CHEBI:59789"/>
    </ligand>
</feature>
<evidence type="ECO:0000313" key="13">
    <source>
        <dbReference type="EMBL" id="CAD7080191.1"/>
    </source>
</evidence>
<comment type="catalytic activity">
    <reaction evidence="10">
        <text>a cytidine in rRNA + S-adenosyl-L-methionine = a 5-methylcytidine in rRNA + S-adenosyl-L-homocysteine + H(+)</text>
        <dbReference type="Rhea" id="RHEA:61484"/>
        <dbReference type="Rhea" id="RHEA-COMP:15836"/>
        <dbReference type="Rhea" id="RHEA-COMP:15837"/>
        <dbReference type="ChEBI" id="CHEBI:15378"/>
        <dbReference type="ChEBI" id="CHEBI:57856"/>
        <dbReference type="ChEBI" id="CHEBI:59789"/>
        <dbReference type="ChEBI" id="CHEBI:74483"/>
        <dbReference type="ChEBI" id="CHEBI:82748"/>
    </reaction>
</comment>
<dbReference type="InterPro" id="IPR029063">
    <property type="entry name" value="SAM-dependent_MTases_sf"/>
</dbReference>
<organism evidence="13 14">
    <name type="scientific">Hermetia illucens</name>
    <name type="common">Black soldier fly</name>
    <dbReference type="NCBI Taxonomy" id="343691"/>
    <lineage>
        <taxon>Eukaryota</taxon>
        <taxon>Metazoa</taxon>
        <taxon>Ecdysozoa</taxon>
        <taxon>Arthropoda</taxon>
        <taxon>Hexapoda</taxon>
        <taxon>Insecta</taxon>
        <taxon>Pterygota</taxon>
        <taxon>Neoptera</taxon>
        <taxon>Endopterygota</taxon>
        <taxon>Diptera</taxon>
        <taxon>Brachycera</taxon>
        <taxon>Stratiomyomorpha</taxon>
        <taxon>Stratiomyidae</taxon>
        <taxon>Hermetiinae</taxon>
        <taxon>Hermetia</taxon>
    </lineage>
</organism>
<evidence type="ECO:0000256" key="3">
    <source>
        <dbReference type="ARBA" id="ARBA00022603"/>
    </source>
</evidence>
<comment type="similarity">
    <text evidence="11">Belongs to the class I-like SAM-binding methyltransferase superfamily. RsmB/NOP family.</text>
</comment>
<evidence type="ECO:0000256" key="6">
    <source>
        <dbReference type="ARBA" id="ARBA00022884"/>
    </source>
</evidence>
<dbReference type="AlphaFoldDB" id="A0A7R8YPC9"/>
<evidence type="ECO:0000259" key="12">
    <source>
        <dbReference type="PROSITE" id="PS51686"/>
    </source>
</evidence>
<evidence type="ECO:0000256" key="11">
    <source>
        <dbReference type="PROSITE-ProRule" id="PRU01023"/>
    </source>
</evidence>
<dbReference type="InParanoid" id="A0A7R8YPC9"/>
<dbReference type="PANTHER" id="PTHR22808:SF3">
    <property type="entry name" value="5-METHYLCYTOSINE RRNA METHYLTRANSFERASE NSUN4"/>
    <property type="match status" value="1"/>
</dbReference>
<keyword evidence="7" id="KW-0809">Transit peptide</keyword>
<gene>
    <name evidence="13" type="ORF">HERILL_LOCUS3357</name>
</gene>
<proteinExistence type="inferred from homology"/>
<evidence type="ECO:0000256" key="5">
    <source>
        <dbReference type="ARBA" id="ARBA00022691"/>
    </source>
</evidence>
<feature type="binding site" evidence="11">
    <location>
        <position position="355"/>
    </location>
    <ligand>
        <name>S-adenosyl-L-methionine</name>
        <dbReference type="ChEBI" id="CHEBI:59789"/>
    </ligand>
</feature>
<evidence type="ECO:0000313" key="14">
    <source>
        <dbReference type="Proteomes" id="UP000594454"/>
    </source>
</evidence>
<dbReference type="SUPFAM" id="SSF53335">
    <property type="entry name" value="S-adenosyl-L-methionine-dependent methyltransferases"/>
    <property type="match status" value="1"/>
</dbReference>